<evidence type="ECO:0000313" key="2">
    <source>
        <dbReference type="EMBL" id="ETO99652.1"/>
    </source>
</evidence>
<feature type="region of interest" description="Disordered" evidence="1">
    <location>
        <begin position="40"/>
        <end position="59"/>
    </location>
</feature>
<accession>W2VPQ6</accession>
<evidence type="ECO:0000313" key="3">
    <source>
        <dbReference type="Proteomes" id="UP000018958"/>
    </source>
</evidence>
<comment type="caution">
    <text evidence="2">The sequence shown here is derived from an EMBL/GenBank/DDBJ whole genome shotgun (WGS) entry which is preliminary data.</text>
</comment>
<proteinExistence type="predicted"/>
<name>W2VPQ6_PHYNI</name>
<dbReference type="AlphaFoldDB" id="W2VPQ6"/>
<evidence type="ECO:0000256" key="1">
    <source>
        <dbReference type="SAM" id="MobiDB-lite"/>
    </source>
</evidence>
<dbReference type="Proteomes" id="UP000018958">
    <property type="component" value="Unassembled WGS sequence"/>
</dbReference>
<sequence length="114" mass="13097">MSKAKEEGLFRGRRTHDLVAVCLQIAHGTVTTVMNAYRADNDPKFEPMPSHRGKKREYDPEELKPVIQTFIDTQNRLGQPVTAQKIILEKKYHILADSAAVVSLREYYIEKKAR</sequence>
<reference evidence="2 3" key="1">
    <citation type="submission" date="2013-11" db="EMBL/GenBank/DDBJ databases">
        <title>The Genome Sequence of Phytophthora parasitica CJ01A1.</title>
        <authorList>
            <consortium name="The Broad Institute Genomics Platform"/>
            <person name="Russ C."/>
            <person name="Tyler B."/>
            <person name="Panabieres F."/>
            <person name="Shan W."/>
            <person name="Tripathy S."/>
            <person name="Grunwald N."/>
            <person name="Machado M."/>
            <person name="Johnson C.S."/>
            <person name="Walker B."/>
            <person name="Young S.K."/>
            <person name="Zeng Q."/>
            <person name="Gargeya S."/>
            <person name="Fitzgerald M."/>
            <person name="Haas B."/>
            <person name="Abouelleil A."/>
            <person name="Allen A.W."/>
            <person name="Alvarado L."/>
            <person name="Arachchi H.M."/>
            <person name="Berlin A.M."/>
            <person name="Chapman S.B."/>
            <person name="Gainer-Dewar J."/>
            <person name="Goldberg J."/>
            <person name="Griggs A."/>
            <person name="Gujja S."/>
            <person name="Hansen M."/>
            <person name="Howarth C."/>
            <person name="Imamovic A."/>
            <person name="Ireland A."/>
            <person name="Larimer J."/>
            <person name="McCowan C."/>
            <person name="Murphy C."/>
            <person name="Pearson M."/>
            <person name="Poon T.W."/>
            <person name="Priest M."/>
            <person name="Roberts A."/>
            <person name="Saif S."/>
            <person name="Shea T."/>
            <person name="Sisk P."/>
            <person name="Sykes S."/>
            <person name="Wortman J."/>
            <person name="Nusbaum C."/>
            <person name="Birren B."/>
        </authorList>
    </citation>
    <scope>NUCLEOTIDE SEQUENCE [LARGE SCALE GENOMIC DNA]</scope>
    <source>
        <strain evidence="2 3">CJ01A1</strain>
    </source>
</reference>
<dbReference type="OrthoDB" id="10316951at2759"/>
<dbReference type="EMBL" id="ANIX01005264">
    <property type="protein sequence ID" value="ETO99652.1"/>
    <property type="molecule type" value="Genomic_DNA"/>
</dbReference>
<protein>
    <submittedName>
        <fullName evidence="2">Uncharacterized protein</fullName>
    </submittedName>
</protein>
<gene>
    <name evidence="2" type="ORF">F441_22932</name>
</gene>
<organism evidence="2 3">
    <name type="scientific">Phytophthora nicotianae CJ01A1</name>
    <dbReference type="NCBI Taxonomy" id="1317063"/>
    <lineage>
        <taxon>Eukaryota</taxon>
        <taxon>Sar</taxon>
        <taxon>Stramenopiles</taxon>
        <taxon>Oomycota</taxon>
        <taxon>Peronosporomycetes</taxon>
        <taxon>Peronosporales</taxon>
        <taxon>Peronosporaceae</taxon>
        <taxon>Phytophthora</taxon>
    </lineage>
</organism>